<dbReference type="SUPFAM" id="SSF51735">
    <property type="entry name" value="NAD(P)-binding Rossmann-fold domains"/>
    <property type="match status" value="1"/>
</dbReference>
<feature type="region of interest" description="Disordered" evidence="4">
    <location>
        <begin position="274"/>
        <end position="294"/>
    </location>
</feature>
<dbReference type="RefSeq" id="WP_317565527.1">
    <property type="nucleotide sequence ID" value="NZ_JAWLJX010000006.1"/>
</dbReference>
<dbReference type="CDD" id="cd05374">
    <property type="entry name" value="17beta-HSD-like_SDR_c"/>
    <property type="match status" value="1"/>
</dbReference>
<organism evidence="5 6">
    <name type="scientific">Rhodococcoides yunnanense</name>
    <dbReference type="NCBI Taxonomy" id="278209"/>
    <lineage>
        <taxon>Bacteria</taxon>
        <taxon>Bacillati</taxon>
        <taxon>Actinomycetota</taxon>
        <taxon>Actinomycetes</taxon>
        <taxon>Mycobacteriales</taxon>
        <taxon>Nocardiaceae</taxon>
        <taxon>Rhodococcoides</taxon>
    </lineage>
</organism>
<dbReference type="InterPro" id="IPR051911">
    <property type="entry name" value="SDR_oxidoreductase"/>
</dbReference>
<dbReference type="InterPro" id="IPR020904">
    <property type="entry name" value="Sc_DH/Rdtase_CS"/>
</dbReference>
<gene>
    <name evidence="5" type="ORF">R3P96_18540</name>
</gene>
<keyword evidence="6" id="KW-1185">Reference proteome</keyword>
<evidence type="ECO:0000256" key="4">
    <source>
        <dbReference type="SAM" id="MobiDB-lite"/>
    </source>
</evidence>
<dbReference type="InterPro" id="IPR002347">
    <property type="entry name" value="SDR_fam"/>
</dbReference>
<dbReference type="Proteomes" id="UP001185755">
    <property type="component" value="Unassembled WGS sequence"/>
</dbReference>
<name>A0ABU4BGL3_9NOCA</name>
<dbReference type="PRINTS" id="PR00081">
    <property type="entry name" value="GDHRDH"/>
</dbReference>
<protein>
    <submittedName>
        <fullName evidence="5">SDR family NAD(P)-dependent oxidoreductase</fullName>
    </submittedName>
</protein>
<evidence type="ECO:0000313" key="6">
    <source>
        <dbReference type="Proteomes" id="UP001185755"/>
    </source>
</evidence>
<evidence type="ECO:0000313" key="5">
    <source>
        <dbReference type="EMBL" id="MDV6263337.1"/>
    </source>
</evidence>
<comment type="similarity">
    <text evidence="1 3">Belongs to the short-chain dehydrogenases/reductases (SDR) family.</text>
</comment>
<dbReference type="EMBL" id="JAWLJX010000006">
    <property type="protein sequence ID" value="MDV6263337.1"/>
    <property type="molecule type" value="Genomic_DNA"/>
</dbReference>
<keyword evidence="2" id="KW-0560">Oxidoreductase</keyword>
<dbReference type="InterPro" id="IPR036291">
    <property type="entry name" value="NAD(P)-bd_dom_sf"/>
</dbReference>
<dbReference type="PANTHER" id="PTHR43976">
    <property type="entry name" value="SHORT CHAIN DEHYDROGENASE"/>
    <property type="match status" value="1"/>
</dbReference>
<dbReference type="Gene3D" id="3.40.50.720">
    <property type="entry name" value="NAD(P)-binding Rossmann-like Domain"/>
    <property type="match status" value="1"/>
</dbReference>
<dbReference type="PANTHER" id="PTHR43976:SF16">
    <property type="entry name" value="SHORT-CHAIN DEHYDROGENASE_REDUCTASE FAMILY PROTEIN"/>
    <property type="match status" value="1"/>
</dbReference>
<dbReference type="PROSITE" id="PS00061">
    <property type="entry name" value="ADH_SHORT"/>
    <property type="match status" value="1"/>
</dbReference>
<dbReference type="Pfam" id="PF00106">
    <property type="entry name" value="adh_short"/>
    <property type="match status" value="1"/>
</dbReference>
<dbReference type="PRINTS" id="PR00080">
    <property type="entry name" value="SDRFAMILY"/>
</dbReference>
<evidence type="ECO:0000256" key="1">
    <source>
        <dbReference type="ARBA" id="ARBA00006484"/>
    </source>
</evidence>
<accession>A0ABU4BGL3</accession>
<proteinExistence type="inferred from homology"/>
<evidence type="ECO:0000256" key="2">
    <source>
        <dbReference type="ARBA" id="ARBA00023002"/>
    </source>
</evidence>
<reference evidence="5 6" key="1">
    <citation type="submission" date="2023-10" db="EMBL/GenBank/DDBJ databases">
        <title>Development of a sustainable strategy for remediation of hydrocarbon-contaminated territories based on the waste exchange concept.</title>
        <authorList>
            <person name="Krivoruchko A."/>
        </authorList>
    </citation>
    <scope>NUCLEOTIDE SEQUENCE [LARGE SCALE GENOMIC DNA]</scope>
    <source>
        <strain evidence="5 6">IEGM 1323</strain>
    </source>
</reference>
<comment type="caution">
    <text evidence="5">The sequence shown here is derived from an EMBL/GenBank/DDBJ whole genome shotgun (WGS) entry which is preliminary data.</text>
</comment>
<evidence type="ECO:0000256" key="3">
    <source>
        <dbReference type="RuleBase" id="RU000363"/>
    </source>
</evidence>
<sequence length="294" mass="31201">MTQTPATPRPTRNWLITGASSGLGRALTVAALEAGDTVVAAMRRPERIGDLMVEFSESLLPIAFDVRDTASAPTVVERAIDRFGRVDVLVNNGGVGQIGAAEEIDDARLLDMLEQHVVGPAALTRAVLPGMRARGTGTIVQMSSQGGRISFPGAGSYSAGKFALEGWSEALSGEVAPFGIRVLIVEPSRFRTGFNGADVLEQAASGDVYADALGAMRADMLSANGRQEGDPNRAARIIRDLVEAESAPLRIPLGREAVRRLHESYRRELSSLETHAELSESADFPGVPESVRPA</sequence>